<evidence type="ECO:0008006" key="3">
    <source>
        <dbReference type="Google" id="ProtNLM"/>
    </source>
</evidence>
<keyword evidence="2" id="KW-1185">Reference proteome</keyword>
<dbReference type="Pfam" id="PF06051">
    <property type="entry name" value="DUF928"/>
    <property type="match status" value="1"/>
</dbReference>
<gene>
    <name evidence="1" type="ORF">NIES37_23590</name>
</gene>
<reference evidence="1 2" key="1">
    <citation type="submission" date="2017-06" db="EMBL/GenBank/DDBJ databases">
        <title>Genome sequencing of cyanobaciteial culture collection at National Institute for Environmental Studies (NIES).</title>
        <authorList>
            <person name="Hirose Y."/>
            <person name="Shimura Y."/>
            <person name="Fujisawa T."/>
            <person name="Nakamura Y."/>
            <person name="Kawachi M."/>
        </authorList>
    </citation>
    <scope>NUCLEOTIDE SEQUENCE [LARGE SCALE GENOMIC DNA]</scope>
    <source>
        <strain evidence="1 2">NIES-37</strain>
    </source>
</reference>
<dbReference type="KEGG" id="ttq:NIES37_23590"/>
<sequence length="243" mass="26462">MPAKIRHFLKSPLLGIALIISSSIFPISITSVMAGVTFKPPGAQAPQRSSGGGSRDGDICGFGTKVSNSVSVTPLMPNSNIGFTVADRPTIFVYLPGSKAQKALFTLQDDGSKTYYQTTLTLPQKPGVMEVKLPTSVPALKTNKNYKWSLVMICTEELDTDSPWVGGWIRRVEADRTLTSNNQKPISLELISKLAETGIWYDSLSILAELRRSQPNNQALTNAWQDLLKSVNLNVIANEPLVN</sequence>
<organism evidence="1 2">
    <name type="scientific">Tolypothrix tenuis PCC 7101</name>
    <dbReference type="NCBI Taxonomy" id="231146"/>
    <lineage>
        <taxon>Bacteria</taxon>
        <taxon>Bacillati</taxon>
        <taxon>Cyanobacteriota</taxon>
        <taxon>Cyanophyceae</taxon>
        <taxon>Nostocales</taxon>
        <taxon>Tolypothrichaceae</taxon>
        <taxon>Tolypothrix</taxon>
    </lineage>
</organism>
<evidence type="ECO:0000313" key="2">
    <source>
        <dbReference type="Proteomes" id="UP000218785"/>
    </source>
</evidence>
<protein>
    <recommendedName>
        <fullName evidence="3">DUF928 domain-containing protein</fullName>
    </recommendedName>
</protein>
<dbReference type="EMBL" id="AP018248">
    <property type="protein sequence ID" value="BAY98409.1"/>
    <property type="molecule type" value="Genomic_DNA"/>
</dbReference>
<proteinExistence type="predicted"/>
<dbReference type="AlphaFoldDB" id="A0A1Z4MY87"/>
<accession>A0A1Z4MY87</accession>
<evidence type="ECO:0000313" key="1">
    <source>
        <dbReference type="EMBL" id="BAY98409.1"/>
    </source>
</evidence>
<name>A0A1Z4MY87_9CYAN</name>
<dbReference type="Proteomes" id="UP000218785">
    <property type="component" value="Chromosome"/>
</dbReference>
<dbReference type="RefSeq" id="WP_096575788.1">
    <property type="nucleotide sequence ID" value="NZ_CAWNJS010000001.1"/>
</dbReference>
<dbReference type="InterPro" id="IPR010328">
    <property type="entry name" value="DUF928"/>
</dbReference>